<sequence>MKSAVTTILLIVSFNCAANDLYLIGEYGQSSFASGNSDSGKIAAGYRLADHFAVELGAEDLGKIVFKGAGASDSVSAKATSLVLVGSTIIPNNGYEDHTFSVFYKLGMARVTGNSSGVPGAVPGYTALGAPIWNSSKIGVTYGLGASYQLDTNWFLRLDGDVYKTGVETTGDISVLSAGVGYKF</sequence>
<accession>A0A1J5TAW1</accession>
<keyword evidence="3" id="KW-0472">Membrane</keyword>
<dbReference type="Gene3D" id="2.40.160.20">
    <property type="match status" value="1"/>
</dbReference>
<comment type="caution">
    <text evidence="3">The sequence shown here is derived from an EMBL/GenBank/DDBJ whole genome shotgun (WGS) entry which is preliminary data.</text>
</comment>
<gene>
    <name evidence="3" type="ORF">GALL_22800</name>
</gene>
<evidence type="ECO:0000259" key="2">
    <source>
        <dbReference type="Pfam" id="PF13505"/>
    </source>
</evidence>
<protein>
    <submittedName>
        <fullName evidence="3">OmpA-like transmembrane domain protein</fullName>
    </submittedName>
</protein>
<organism evidence="3">
    <name type="scientific">mine drainage metagenome</name>
    <dbReference type="NCBI Taxonomy" id="410659"/>
    <lineage>
        <taxon>unclassified sequences</taxon>
        <taxon>metagenomes</taxon>
        <taxon>ecological metagenomes</taxon>
    </lineage>
</organism>
<feature type="domain" description="Outer membrane protein beta-barrel" evidence="2">
    <location>
        <begin position="20"/>
        <end position="184"/>
    </location>
</feature>
<dbReference type="Pfam" id="PF13505">
    <property type="entry name" value="OMP_b-brl"/>
    <property type="match status" value="1"/>
</dbReference>
<name>A0A1J5TAW1_9ZZZZ</name>
<proteinExistence type="predicted"/>
<evidence type="ECO:0000256" key="1">
    <source>
        <dbReference type="ARBA" id="ARBA00022729"/>
    </source>
</evidence>
<reference evidence="3" key="1">
    <citation type="submission" date="2016-10" db="EMBL/GenBank/DDBJ databases">
        <title>Sequence of Gallionella enrichment culture.</title>
        <authorList>
            <person name="Poehlein A."/>
            <person name="Muehling M."/>
            <person name="Daniel R."/>
        </authorList>
    </citation>
    <scope>NUCLEOTIDE SEQUENCE</scope>
</reference>
<dbReference type="InterPro" id="IPR027385">
    <property type="entry name" value="Beta-barrel_OMP"/>
</dbReference>
<keyword evidence="3" id="KW-0812">Transmembrane</keyword>
<dbReference type="InterPro" id="IPR011250">
    <property type="entry name" value="OMP/PagP_B-barrel"/>
</dbReference>
<dbReference type="SUPFAM" id="SSF56925">
    <property type="entry name" value="OMPA-like"/>
    <property type="match status" value="1"/>
</dbReference>
<evidence type="ECO:0000313" key="3">
    <source>
        <dbReference type="EMBL" id="OIR17259.1"/>
    </source>
</evidence>
<dbReference type="EMBL" id="MLJW01000005">
    <property type="protein sequence ID" value="OIR17259.1"/>
    <property type="molecule type" value="Genomic_DNA"/>
</dbReference>
<keyword evidence="1" id="KW-0732">Signal</keyword>
<dbReference type="AlphaFoldDB" id="A0A1J5TAW1"/>